<dbReference type="InterPro" id="IPR011989">
    <property type="entry name" value="ARM-like"/>
</dbReference>
<evidence type="ECO:0008006" key="3">
    <source>
        <dbReference type="Google" id="ProtNLM"/>
    </source>
</evidence>
<organism evidence="1 2">
    <name type="scientific">Prosthecobacter fluviatilis</name>
    <dbReference type="NCBI Taxonomy" id="445931"/>
    <lineage>
        <taxon>Bacteria</taxon>
        <taxon>Pseudomonadati</taxon>
        <taxon>Verrucomicrobiota</taxon>
        <taxon>Verrucomicrobiia</taxon>
        <taxon>Verrucomicrobiales</taxon>
        <taxon>Verrucomicrobiaceae</taxon>
        <taxon>Prosthecobacter</taxon>
    </lineage>
</organism>
<protein>
    <recommendedName>
        <fullName evidence="3">HEAT repeat</fullName>
    </recommendedName>
</protein>
<dbReference type="Pfam" id="PF03130">
    <property type="entry name" value="HEAT_PBS"/>
    <property type="match status" value="1"/>
</dbReference>
<dbReference type="InterPro" id="IPR016024">
    <property type="entry name" value="ARM-type_fold"/>
</dbReference>
<proteinExistence type="predicted"/>
<reference evidence="2" key="1">
    <citation type="journal article" date="2019" name="Int. J. Syst. Evol. Microbiol.">
        <title>The Global Catalogue of Microorganisms (GCM) 10K type strain sequencing project: providing services to taxonomists for standard genome sequencing and annotation.</title>
        <authorList>
            <consortium name="The Broad Institute Genomics Platform"/>
            <consortium name="The Broad Institute Genome Sequencing Center for Infectious Disease"/>
            <person name="Wu L."/>
            <person name="Ma J."/>
        </authorList>
    </citation>
    <scope>NUCLEOTIDE SEQUENCE [LARGE SCALE GENOMIC DNA]</scope>
    <source>
        <strain evidence="2">CGMCC 4.1469</strain>
    </source>
</reference>
<dbReference type="EMBL" id="JBHSMQ010000012">
    <property type="protein sequence ID" value="MFC5457666.1"/>
    <property type="molecule type" value="Genomic_DNA"/>
</dbReference>
<name>A0ABW0KZ33_9BACT</name>
<dbReference type="SMART" id="SM00567">
    <property type="entry name" value="EZ_HEAT"/>
    <property type="match status" value="5"/>
</dbReference>
<dbReference type="InterPro" id="IPR004155">
    <property type="entry name" value="PBS_lyase_HEAT"/>
</dbReference>
<dbReference type="RefSeq" id="WP_377171226.1">
    <property type="nucleotide sequence ID" value="NZ_JBHSMQ010000012.1"/>
</dbReference>
<dbReference type="SUPFAM" id="SSF48371">
    <property type="entry name" value="ARM repeat"/>
    <property type="match status" value="1"/>
</dbReference>
<accession>A0ABW0KZ33</accession>
<gene>
    <name evidence="1" type="ORF">ACFQDI_22550</name>
</gene>
<evidence type="ECO:0000313" key="2">
    <source>
        <dbReference type="Proteomes" id="UP001596052"/>
    </source>
</evidence>
<dbReference type="Proteomes" id="UP001596052">
    <property type="component" value="Unassembled WGS sequence"/>
</dbReference>
<sequence>MIPPEKEPAPWQRAGIEAALADPAPMVQYHALHYCKRKKWVAQLHLPTTQWLKWLALPDRDVRELATSAAAQLGAQMPPEVQHALARLQHDKGAEISARHAATEALGRVGGGMIPEVQLEMAALLDQPQTDLEQRMAASKGLGELGSAMTAATQEALLSLLKNPQAPAEAAFHAAEAVAGLGASMPPQAREVMLGLLLDTHASLSLRDSAAVAMARLGPQMPPQALELLRAALRDPAASHPLYFVAARALAMLGPRMPPEVPQALLAAYDVQPPAQGGEDARKEHLLLHENIAHALKLTAPHMPQAVQQGLLERFLKAARTPQPPVTAQDAEHFMMERDILGAELRILAGAGTHASPPVMKEILAEFLSPAARDDSRQAIAEDFFQQLATGGALPPEIQRALAACLPDKNAVLHARALAAQTLGHLGAAASPEIRHALVALHQDQAADEILRSSALEAMTHLGANMPAEAVPALVGIITQAAAETAPPSAPRSVPLIPVEFAVPALGNLGEKMPSEVQEALLAAMQHPMGNAQTPWDAAYALAQMGDKLPPQVQQRLLALLDAPGLTWQTRLAIDQTLGVSGIHPITDAQVAELLAKTYAGEPDPELRFYLHLWLGRTPAHLQAVRWLGSTQTDPPLGDTPPQSILGLISRFWPHSAGIDASHTALRHAMARRTSQLITTHLKSRPLDEPLRKVLNTLATQLAEAPSPDCATALRAVQAALAAGEKAR</sequence>
<evidence type="ECO:0000313" key="1">
    <source>
        <dbReference type="EMBL" id="MFC5457666.1"/>
    </source>
</evidence>
<keyword evidence="2" id="KW-1185">Reference proteome</keyword>
<dbReference type="Gene3D" id="1.25.10.10">
    <property type="entry name" value="Leucine-rich Repeat Variant"/>
    <property type="match status" value="1"/>
</dbReference>
<comment type="caution">
    <text evidence="1">The sequence shown here is derived from an EMBL/GenBank/DDBJ whole genome shotgun (WGS) entry which is preliminary data.</text>
</comment>